<gene>
    <name evidence="2" type="ORF">FWILDA_LOCUS19260</name>
</gene>
<dbReference type="EMBL" id="CAMKVN010022404">
    <property type="protein sequence ID" value="CAI2199813.1"/>
    <property type="molecule type" value="Genomic_DNA"/>
</dbReference>
<dbReference type="PANTHER" id="PTHR47708">
    <property type="match status" value="1"/>
</dbReference>
<organism evidence="2 3">
    <name type="scientific">Funneliformis geosporum</name>
    <dbReference type="NCBI Taxonomy" id="1117311"/>
    <lineage>
        <taxon>Eukaryota</taxon>
        <taxon>Fungi</taxon>
        <taxon>Fungi incertae sedis</taxon>
        <taxon>Mucoromycota</taxon>
        <taxon>Glomeromycotina</taxon>
        <taxon>Glomeromycetes</taxon>
        <taxon>Glomerales</taxon>
        <taxon>Glomeraceae</taxon>
        <taxon>Funneliformis</taxon>
    </lineage>
</organism>
<dbReference type="Pfam" id="PF23544">
    <property type="entry name" value="AtuA_ferredoxin"/>
    <property type="match status" value="1"/>
</dbReference>
<dbReference type="Proteomes" id="UP001153678">
    <property type="component" value="Unassembled WGS sequence"/>
</dbReference>
<evidence type="ECO:0000313" key="2">
    <source>
        <dbReference type="EMBL" id="CAI2199813.1"/>
    </source>
</evidence>
<feature type="non-terminal residue" evidence="2">
    <location>
        <position position="143"/>
    </location>
</feature>
<evidence type="ECO:0000313" key="3">
    <source>
        <dbReference type="Proteomes" id="UP001153678"/>
    </source>
</evidence>
<dbReference type="OrthoDB" id="10265871at2759"/>
<dbReference type="PANTHER" id="PTHR47708:SF2">
    <property type="entry name" value="SI:CH73-132F6.5"/>
    <property type="match status" value="1"/>
</dbReference>
<dbReference type="AlphaFoldDB" id="A0A9W4TBB6"/>
<protein>
    <submittedName>
        <fullName evidence="2">18868_t:CDS:1</fullName>
    </submittedName>
</protein>
<comment type="caution">
    <text evidence="2">The sequence shown here is derived from an EMBL/GenBank/DDBJ whole genome shotgun (WGS) entry which is preliminary data.</text>
</comment>
<sequence length="143" mass="15650">HHDNPQALRLFGMELAPAATCMAPGITGGGSGRPNPSPCLVHFSCLVPKGVVFAYLRAGNDAVVKTIQFEGPTNNDIPLIRLAWGRSGDKGDTCNIGIISREQKYYPLLKKTLTEKEVKYYMTHLCKGIVKRYELPGCNGLNF</sequence>
<name>A0A9W4TBB6_9GLOM</name>
<accession>A0A9W4TBB6</accession>
<reference evidence="2" key="1">
    <citation type="submission" date="2022-08" db="EMBL/GenBank/DDBJ databases">
        <authorList>
            <person name="Kallberg Y."/>
            <person name="Tangrot J."/>
            <person name="Rosling A."/>
        </authorList>
    </citation>
    <scope>NUCLEOTIDE SEQUENCE</scope>
    <source>
        <strain evidence="2">Wild A</strain>
    </source>
</reference>
<evidence type="ECO:0000259" key="1">
    <source>
        <dbReference type="Pfam" id="PF23544"/>
    </source>
</evidence>
<feature type="domain" description="AtuA-like ferredoxin-fold" evidence="1">
    <location>
        <begin position="77"/>
        <end position="143"/>
    </location>
</feature>
<dbReference type="InterPro" id="IPR056362">
    <property type="entry name" value="AtuA-like_ferredoxin_dom"/>
</dbReference>
<proteinExistence type="predicted"/>
<feature type="non-terminal residue" evidence="2">
    <location>
        <position position="1"/>
    </location>
</feature>
<keyword evidence="3" id="KW-1185">Reference proteome</keyword>